<protein>
    <submittedName>
        <fullName evidence="1">Uncharacterized protein</fullName>
    </submittedName>
</protein>
<reference evidence="1" key="2">
    <citation type="submission" date="2015-06" db="UniProtKB">
        <authorList>
            <consortium name="EnsemblPlants"/>
        </authorList>
    </citation>
    <scope>IDENTIFICATION</scope>
</reference>
<accession>A0A0D2ZUG5</accession>
<evidence type="ECO:0000313" key="2">
    <source>
        <dbReference type="Proteomes" id="UP000032141"/>
    </source>
</evidence>
<proteinExistence type="predicted"/>
<sequence length="98" mass="11368">MEEMLQLNGQKSIIIVSGANMRGWSERMINDELQIVRNAGVVQIQREISDSINIQDAKAVKRALDPVILTWEEWIPQSLMSYWIQWTSCNRMKLSYVA</sequence>
<organism evidence="1 2">
    <name type="scientific">Brassica oleracea var. oleracea</name>
    <dbReference type="NCBI Taxonomy" id="109376"/>
    <lineage>
        <taxon>Eukaryota</taxon>
        <taxon>Viridiplantae</taxon>
        <taxon>Streptophyta</taxon>
        <taxon>Embryophyta</taxon>
        <taxon>Tracheophyta</taxon>
        <taxon>Spermatophyta</taxon>
        <taxon>Magnoliopsida</taxon>
        <taxon>eudicotyledons</taxon>
        <taxon>Gunneridae</taxon>
        <taxon>Pentapetalae</taxon>
        <taxon>rosids</taxon>
        <taxon>malvids</taxon>
        <taxon>Brassicales</taxon>
        <taxon>Brassicaceae</taxon>
        <taxon>Brassiceae</taxon>
        <taxon>Brassica</taxon>
    </lineage>
</organism>
<name>A0A0D2ZUG5_BRAOL</name>
<dbReference type="SMR" id="A0A0D2ZUG5"/>
<dbReference type="Proteomes" id="UP000032141">
    <property type="component" value="Unassembled WGS sequence"/>
</dbReference>
<dbReference type="STRING" id="109376.A0A0D2ZUG5"/>
<dbReference type="Gramene" id="Bo01264s010.1">
    <property type="protein sequence ID" value="Bo01264s010.1"/>
    <property type="gene ID" value="Bo01264s010"/>
</dbReference>
<dbReference type="EnsemblPlants" id="Bo01264s010.1">
    <property type="protein sequence ID" value="Bo01264s010.1"/>
    <property type="gene ID" value="Bo01264s010"/>
</dbReference>
<reference evidence="1" key="1">
    <citation type="journal article" date="2014" name="Genome Biol.">
        <title>Transcriptome and methylome profiling reveals relics of genome dominance in the mesopolyploid Brassica oleracea.</title>
        <authorList>
            <person name="Parkin I.A."/>
            <person name="Koh C."/>
            <person name="Tang H."/>
            <person name="Robinson S.J."/>
            <person name="Kagale S."/>
            <person name="Clarke W.E."/>
            <person name="Town C.D."/>
            <person name="Nixon J."/>
            <person name="Krishnakumar V."/>
            <person name="Bidwell S.L."/>
            <person name="Denoeud F."/>
            <person name="Belcram H."/>
            <person name="Links M.G."/>
            <person name="Just J."/>
            <person name="Clarke C."/>
            <person name="Bender T."/>
            <person name="Huebert T."/>
            <person name="Mason A.S."/>
            <person name="Pires J.C."/>
            <person name="Barker G."/>
            <person name="Moore J."/>
            <person name="Walley P.G."/>
            <person name="Manoli S."/>
            <person name="Batley J."/>
            <person name="Edwards D."/>
            <person name="Nelson M.N."/>
            <person name="Wang X."/>
            <person name="Paterson A.H."/>
            <person name="King G."/>
            <person name="Bancroft I."/>
            <person name="Chalhoub B."/>
            <person name="Sharpe A.G."/>
        </authorList>
    </citation>
    <scope>NUCLEOTIDE SEQUENCE [LARGE SCALE GENOMIC DNA]</scope>
    <source>
        <strain evidence="1">cv. TO1000</strain>
    </source>
</reference>
<dbReference type="AlphaFoldDB" id="A0A0D2ZUG5"/>
<dbReference type="eggNOG" id="KOG2855">
    <property type="taxonomic scope" value="Eukaryota"/>
</dbReference>
<dbReference type="OMA" id="TWEEWIP"/>
<dbReference type="HOGENOM" id="CLU_2336602_0_0_1"/>
<evidence type="ECO:0000313" key="1">
    <source>
        <dbReference type="EnsemblPlants" id="Bo01264s010.1"/>
    </source>
</evidence>
<keyword evidence="2" id="KW-1185">Reference proteome</keyword>